<dbReference type="SUPFAM" id="SSF55486">
    <property type="entry name" value="Metalloproteases ('zincins'), catalytic domain"/>
    <property type="match status" value="1"/>
</dbReference>
<dbReference type="Proteomes" id="UP000198960">
    <property type="component" value="Unassembled WGS sequence"/>
</dbReference>
<gene>
    <name evidence="2" type="ORF">SAMN05660991_04409</name>
</gene>
<keyword evidence="2" id="KW-0482">Metalloprotease</keyword>
<keyword evidence="3" id="KW-1185">Reference proteome</keyword>
<evidence type="ECO:0000313" key="2">
    <source>
        <dbReference type="EMBL" id="SEP26969.1"/>
    </source>
</evidence>
<organism evidence="2 3">
    <name type="scientific">Trujillonella endophytica</name>
    <dbReference type="NCBI Taxonomy" id="673521"/>
    <lineage>
        <taxon>Bacteria</taxon>
        <taxon>Bacillati</taxon>
        <taxon>Actinomycetota</taxon>
        <taxon>Actinomycetes</taxon>
        <taxon>Geodermatophilales</taxon>
        <taxon>Geodermatophilaceae</taxon>
        <taxon>Trujillonella</taxon>
    </lineage>
</organism>
<feature type="signal peptide" evidence="1">
    <location>
        <begin position="1"/>
        <end position="20"/>
    </location>
</feature>
<reference evidence="3" key="1">
    <citation type="submission" date="2016-10" db="EMBL/GenBank/DDBJ databases">
        <authorList>
            <person name="Varghese N."/>
            <person name="Submissions S."/>
        </authorList>
    </citation>
    <scope>NUCLEOTIDE SEQUENCE [LARGE SCALE GENOMIC DNA]</scope>
    <source>
        <strain evidence="3">DSM 45413</strain>
    </source>
</reference>
<evidence type="ECO:0000313" key="3">
    <source>
        <dbReference type="Proteomes" id="UP000198960"/>
    </source>
</evidence>
<keyword evidence="1" id="KW-0732">Signal</keyword>
<dbReference type="GO" id="GO:0006508">
    <property type="term" value="P:proteolysis"/>
    <property type="evidence" value="ECO:0007669"/>
    <property type="project" value="UniProtKB-KW"/>
</dbReference>
<feature type="chain" id="PRO_5039235499" evidence="1">
    <location>
        <begin position="21"/>
        <end position="458"/>
    </location>
</feature>
<dbReference type="OrthoDB" id="5168289at2"/>
<protein>
    <submittedName>
        <fullName evidence="2">Predicted metalloprotease</fullName>
    </submittedName>
</protein>
<dbReference type="GO" id="GO:0008237">
    <property type="term" value="F:metallopeptidase activity"/>
    <property type="evidence" value="ECO:0007669"/>
    <property type="project" value="UniProtKB-KW"/>
</dbReference>
<dbReference type="STRING" id="673521.SAMN05660991_04409"/>
<keyword evidence="2" id="KW-0645">Protease</keyword>
<dbReference type="PROSITE" id="PS51257">
    <property type="entry name" value="PROKAR_LIPOPROTEIN"/>
    <property type="match status" value="1"/>
</dbReference>
<proteinExistence type="predicted"/>
<sequence>MRVRPTLVAAAAVTVLTACTTTVGGVATPAGGLRMDATDADLVIGLAEDGNETDRIARNALADVLDYWAVTFPEVYGGEFGEVEGGFWSIDPDETDDDDLPRSPCFDDDVDELADNALYCSPDDRIVYDRAWLEELTDDYGPFIVAEVMAHEMAHAVQDAAGLDDPSIVAETQAECFAGAWTRWVVDGESQHFALRPAELDDYLLGYLYFGDPAGSDPDDPSAHGSLFDQLSAFQEGYADGPVACAAFDEDRLYTLEPFSPEEERNGGDLSYREAVRFADDLLAGFWEQALTTGFDGVPALGGSVDLPRIVEGEPSGSACTGEGPEVDVEYCAATGEIRFDEPGLLEPAHDEVGDFAVVTLLALPYARAVRAQLGLPTEGEEAVDSAVCTTGWLAREFLEGEVDGARYSLSPGDVDEAAVVLLRYGEGDNVLPGSDANGFELVDSFRQGFLTGGCGLS</sequence>
<accession>A0A1H8WH84</accession>
<dbReference type="AlphaFoldDB" id="A0A1H8WH84"/>
<evidence type="ECO:0000256" key="1">
    <source>
        <dbReference type="SAM" id="SignalP"/>
    </source>
</evidence>
<dbReference type="RefSeq" id="WP_139220550.1">
    <property type="nucleotide sequence ID" value="NZ_FOEE01000020.1"/>
</dbReference>
<name>A0A1H8WH84_9ACTN</name>
<dbReference type="EMBL" id="FOEE01000020">
    <property type="protein sequence ID" value="SEP26969.1"/>
    <property type="molecule type" value="Genomic_DNA"/>
</dbReference>
<keyword evidence="2" id="KW-0378">Hydrolase</keyword>